<proteinExistence type="inferred from homology"/>
<dbReference type="Gene3D" id="3.40.50.1220">
    <property type="entry name" value="TPP-binding domain"/>
    <property type="match status" value="1"/>
</dbReference>
<dbReference type="PANTHER" id="PTHR43153">
    <property type="entry name" value="ELECTRON TRANSFER FLAVOPROTEIN ALPHA"/>
    <property type="match status" value="1"/>
</dbReference>
<dbReference type="Gene3D" id="3.40.50.620">
    <property type="entry name" value="HUPs"/>
    <property type="match status" value="1"/>
</dbReference>
<accession>A0ABX9KEG1</accession>
<sequence>MAKLVINHDKINHKKMMELIELCPFNAIEEQDGLTYINSGCKMCKLCVKNGNGTIDFVEDETVTSVNKKLWNGITVYIDHFHGVINPVSLELIGKARELAGEINHPVQAILIGSDVKEIAEELEHYGVDQIHVYDYKELEHFKVQNYTEVFADYIDKKKPSSILVGATTLGRSLAPRVAARFRTGLTADCTILEMKPNTDLVQIRPAFGGNIMAQIVTERHRPQLCTVRAKIFDAPERTVEKNGETINHQIDIKKLNSEIQVLDIVKKDKEVSIADAEVIVAVGRAIVKEEDLKMIQEFADLVDGKIACTRPLIECGWLSNKLQVGLSGRTVKPKLLFAFGIHGAVQFTAGMNGSETIVAVNIDEQAPIFDVAHYGIVGDLYKVIPKLAEEIKKDRKITF</sequence>
<dbReference type="Pfam" id="PF01012">
    <property type="entry name" value="ETF"/>
    <property type="match status" value="1"/>
</dbReference>
<organism evidence="3 4">
    <name type="scientific">Psychrilyobacter piezotolerans</name>
    <dbReference type="NCBI Taxonomy" id="2293438"/>
    <lineage>
        <taxon>Bacteria</taxon>
        <taxon>Fusobacteriati</taxon>
        <taxon>Fusobacteriota</taxon>
        <taxon>Fusobacteriia</taxon>
        <taxon>Fusobacteriales</taxon>
        <taxon>Fusobacteriaceae</taxon>
        <taxon>Psychrilyobacter</taxon>
    </lineage>
</organism>
<dbReference type="SMART" id="SM00893">
    <property type="entry name" value="ETF"/>
    <property type="match status" value="1"/>
</dbReference>
<evidence type="ECO:0000313" key="4">
    <source>
        <dbReference type="Proteomes" id="UP000263486"/>
    </source>
</evidence>
<dbReference type="InterPro" id="IPR001308">
    <property type="entry name" value="ETF_a/FixB"/>
</dbReference>
<dbReference type="SUPFAM" id="SSF52467">
    <property type="entry name" value="DHS-like NAD/FAD-binding domain"/>
    <property type="match status" value="1"/>
</dbReference>
<dbReference type="InterPro" id="IPR029035">
    <property type="entry name" value="DHS-like_NAD/FAD-binding_dom"/>
</dbReference>
<dbReference type="InterPro" id="IPR033947">
    <property type="entry name" value="ETF_alpha_N"/>
</dbReference>
<dbReference type="PANTHER" id="PTHR43153:SF1">
    <property type="entry name" value="ELECTRON TRANSFER FLAVOPROTEIN SUBUNIT ALPHA, MITOCHONDRIAL"/>
    <property type="match status" value="1"/>
</dbReference>
<gene>
    <name evidence="3" type="ORF">DYH56_12405</name>
</gene>
<protein>
    <submittedName>
        <fullName evidence="3">Electron transfer flavoprotein subunit alpha/FixB family protein</fullName>
    </submittedName>
</protein>
<dbReference type="InterPro" id="IPR014731">
    <property type="entry name" value="ETF_asu_C"/>
</dbReference>
<reference evidence="3 4" key="1">
    <citation type="submission" date="2018-08" db="EMBL/GenBank/DDBJ databases">
        <title>Draft genome sequence of Psychrilyobacter sp. strain SD5 isolated from Black Sea water.</title>
        <authorList>
            <person name="Yadav S."/>
            <person name="Villanueva L."/>
            <person name="Damste J.S.S."/>
        </authorList>
    </citation>
    <scope>NUCLEOTIDE SEQUENCE [LARGE SCALE GENOMIC DNA]</scope>
    <source>
        <strain evidence="3 4">SD5</strain>
    </source>
</reference>
<evidence type="ECO:0000259" key="2">
    <source>
        <dbReference type="SMART" id="SM00893"/>
    </source>
</evidence>
<dbReference type="SUPFAM" id="SSF52402">
    <property type="entry name" value="Adenine nucleotide alpha hydrolases-like"/>
    <property type="match status" value="1"/>
</dbReference>
<dbReference type="Proteomes" id="UP000263486">
    <property type="component" value="Unassembled WGS sequence"/>
</dbReference>
<dbReference type="InterPro" id="IPR014730">
    <property type="entry name" value="ETF_a/b_N"/>
</dbReference>
<name>A0ABX9KEG1_9FUSO</name>
<comment type="similarity">
    <text evidence="1">Belongs to the ETF alpha-subunit/FixB family.</text>
</comment>
<dbReference type="EMBL" id="QUAJ01000025">
    <property type="protein sequence ID" value="REI40057.1"/>
    <property type="molecule type" value="Genomic_DNA"/>
</dbReference>
<dbReference type="InterPro" id="IPR014729">
    <property type="entry name" value="Rossmann-like_a/b/a_fold"/>
</dbReference>
<dbReference type="Pfam" id="PF00766">
    <property type="entry name" value="ETF_alpha"/>
    <property type="match status" value="1"/>
</dbReference>
<evidence type="ECO:0000313" key="3">
    <source>
        <dbReference type="EMBL" id="REI40057.1"/>
    </source>
</evidence>
<dbReference type="PIRSF" id="PIRSF000089">
    <property type="entry name" value="Electra_flavoP_a"/>
    <property type="match status" value="1"/>
</dbReference>
<keyword evidence="4" id="KW-1185">Reference proteome</keyword>
<feature type="domain" description="Electron transfer flavoprotein alpha/beta-subunit N-terminal" evidence="2">
    <location>
        <begin position="74"/>
        <end position="265"/>
    </location>
</feature>
<comment type="caution">
    <text evidence="3">The sequence shown here is derived from an EMBL/GenBank/DDBJ whole genome shotgun (WGS) entry which is preliminary data.</text>
</comment>
<evidence type="ECO:0000256" key="1">
    <source>
        <dbReference type="ARBA" id="ARBA00005817"/>
    </source>
</evidence>
<dbReference type="RefSeq" id="WP_114643194.1">
    <property type="nucleotide sequence ID" value="NZ_JAACIO010000017.1"/>
</dbReference>
<dbReference type="CDD" id="cd01715">
    <property type="entry name" value="ETF_alpha"/>
    <property type="match status" value="1"/>
</dbReference>